<organism evidence="1 2">
    <name type="scientific">Streptomyces plumbiresistens</name>
    <dbReference type="NCBI Taxonomy" id="511811"/>
    <lineage>
        <taxon>Bacteria</taxon>
        <taxon>Bacillati</taxon>
        <taxon>Actinomycetota</taxon>
        <taxon>Actinomycetes</taxon>
        <taxon>Kitasatosporales</taxon>
        <taxon>Streptomycetaceae</taxon>
        <taxon>Streptomyces</taxon>
    </lineage>
</organism>
<sequence>MGSFTTHHLRAHDRTRSPVQRFGALRTCITEFAPYGFRATYHHLCRSAGIPPEPEMDSEAVVRAVEELHAAREVWLVQFREWQVRRRAQKAAGMRIPTPPEPRRQLWYPDPEVHPAEPLTAVMPRILRAPSGNLTECPVCGAGYGTKSWHDGFTAHLLCAGCGASLAGRPTKPAPGVEAARAERWKLVWKRQV</sequence>
<dbReference type="Proteomes" id="UP001500456">
    <property type="component" value="Unassembled WGS sequence"/>
</dbReference>
<reference evidence="2" key="1">
    <citation type="journal article" date="2019" name="Int. J. Syst. Evol. Microbiol.">
        <title>The Global Catalogue of Microorganisms (GCM) 10K type strain sequencing project: providing services to taxonomists for standard genome sequencing and annotation.</title>
        <authorList>
            <consortium name="The Broad Institute Genomics Platform"/>
            <consortium name="The Broad Institute Genome Sequencing Center for Infectious Disease"/>
            <person name="Wu L."/>
            <person name="Ma J."/>
        </authorList>
    </citation>
    <scope>NUCLEOTIDE SEQUENCE [LARGE SCALE GENOMIC DNA]</scope>
    <source>
        <strain evidence="2">JCM 16924</strain>
    </source>
</reference>
<evidence type="ECO:0000313" key="2">
    <source>
        <dbReference type="Proteomes" id="UP001500456"/>
    </source>
</evidence>
<protein>
    <recommendedName>
        <fullName evidence="3">GATA-type domain-containing protein</fullName>
    </recommendedName>
</protein>
<accession>A0ABP7TLU4</accession>
<evidence type="ECO:0000313" key="1">
    <source>
        <dbReference type="EMBL" id="GAA4028211.1"/>
    </source>
</evidence>
<proteinExistence type="predicted"/>
<evidence type="ECO:0008006" key="3">
    <source>
        <dbReference type="Google" id="ProtNLM"/>
    </source>
</evidence>
<gene>
    <name evidence="1" type="ORF">GCM10022232_87600</name>
</gene>
<comment type="caution">
    <text evidence="1">The sequence shown here is derived from an EMBL/GenBank/DDBJ whole genome shotgun (WGS) entry which is preliminary data.</text>
</comment>
<name>A0ABP7TLU4_9ACTN</name>
<keyword evidence="2" id="KW-1185">Reference proteome</keyword>
<dbReference type="EMBL" id="BAAAZX010000043">
    <property type="protein sequence ID" value="GAA4028211.1"/>
    <property type="molecule type" value="Genomic_DNA"/>
</dbReference>